<dbReference type="PIRSF" id="PIRSF006603">
    <property type="entry name" value="DinF"/>
    <property type="match status" value="1"/>
</dbReference>
<organism evidence="8 9">
    <name type="scientific">Candidatus Intestinimonas pullistercoris</name>
    <dbReference type="NCBI Taxonomy" id="2838623"/>
    <lineage>
        <taxon>Bacteria</taxon>
        <taxon>Bacillati</taxon>
        <taxon>Bacillota</taxon>
        <taxon>Clostridia</taxon>
        <taxon>Eubacteriales</taxon>
        <taxon>Intestinimonas</taxon>
    </lineage>
</organism>
<feature type="transmembrane region" description="Helical" evidence="7">
    <location>
        <begin position="84"/>
        <end position="107"/>
    </location>
</feature>
<evidence type="ECO:0000256" key="7">
    <source>
        <dbReference type="SAM" id="Phobius"/>
    </source>
</evidence>
<keyword evidence="4 7" id="KW-0812">Transmembrane</keyword>
<accession>A0A9D2P3D8</accession>
<keyword evidence="2" id="KW-0813">Transport</keyword>
<evidence type="ECO:0000256" key="2">
    <source>
        <dbReference type="ARBA" id="ARBA00022448"/>
    </source>
</evidence>
<feature type="transmembrane region" description="Helical" evidence="7">
    <location>
        <begin position="348"/>
        <end position="370"/>
    </location>
</feature>
<dbReference type="EMBL" id="DWWJ01000191">
    <property type="protein sequence ID" value="HJC41919.1"/>
    <property type="molecule type" value="Genomic_DNA"/>
</dbReference>
<feature type="transmembrane region" description="Helical" evidence="7">
    <location>
        <begin position="127"/>
        <end position="148"/>
    </location>
</feature>
<evidence type="ECO:0000313" key="8">
    <source>
        <dbReference type="EMBL" id="HJC41919.1"/>
    </source>
</evidence>
<dbReference type="GO" id="GO:0015297">
    <property type="term" value="F:antiporter activity"/>
    <property type="evidence" value="ECO:0007669"/>
    <property type="project" value="InterPro"/>
</dbReference>
<dbReference type="PANTHER" id="PTHR43823">
    <property type="entry name" value="SPORULATION PROTEIN YKVU"/>
    <property type="match status" value="1"/>
</dbReference>
<sequence length="429" mass="45506">MNLRKEFYRSVLPSMLAFALSGVYAVTDGFFVGHALGDQALAAINIAFPLTAFLQAVGTGAGMGGAVSYTLSMGSGDQERARQYFGLTVVLLPLLGLLLTGLFLGTAPAVLRLFGASGAIYDLAWEYIRFVTYGAIFQVLGTGLVPLIRNMGGSVTAMAAMVAGFCANIFLDYLLVWRIPLGMMGAALATALGQAATFAVCLGFFLVKRMRPLLRWDGRGRALLRRVAQVGLSPFGLTFSPNLALILVNKSAVVVGGDPAVTCYATISYISSVILLLLQGVSDGSQPLLSLLCGQDRQADARQVRGMAYRFALVLALACMVVLFLLRGETAALFGASPRTARDVAACLPLFLLGYPFAALSRVTTAYCYATGADRRAYLLIYGEPLLLAVGLLVLPVALGVWGTWAAVPLSQALTAAFSAVLLLRERRE</sequence>
<comment type="caution">
    <text evidence="8">The sequence shown here is derived from an EMBL/GenBank/DDBJ whole genome shotgun (WGS) entry which is preliminary data.</text>
</comment>
<evidence type="ECO:0000313" key="9">
    <source>
        <dbReference type="Proteomes" id="UP000823882"/>
    </source>
</evidence>
<feature type="transmembrane region" description="Helical" evidence="7">
    <location>
        <begin position="155"/>
        <end position="177"/>
    </location>
</feature>
<evidence type="ECO:0000256" key="1">
    <source>
        <dbReference type="ARBA" id="ARBA00004651"/>
    </source>
</evidence>
<feature type="transmembrane region" description="Helical" evidence="7">
    <location>
        <begin position="405"/>
        <end position="424"/>
    </location>
</feature>
<name>A0A9D2P3D8_9FIRM</name>
<evidence type="ECO:0000256" key="6">
    <source>
        <dbReference type="ARBA" id="ARBA00023136"/>
    </source>
</evidence>
<dbReference type="Pfam" id="PF01554">
    <property type="entry name" value="MatE"/>
    <property type="match status" value="2"/>
</dbReference>
<dbReference type="GO" id="GO:0042910">
    <property type="term" value="F:xenobiotic transmembrane transporter activity"/>
    <property type="evidence" value="ECO:0007669"/>
    <property type="project" value="InterPro"/>
</dbReference>
<dbReference type="InterPro" id="IPR051327">
    <property type="entry name" value="MATE_MepA_subfamily"/>
</dbReference>
<feature type="transmembrane region" description="Helical" evidence="7">
    <location>
        <begin position="259"/>
        <end position="278"/>
    </location>
</feature>
<reference evidence="8" key="2">
    <citation type="submission" date="2021-04" db="EMBL/GenBank/DDBJ databases">
        <authorList>
            <person name="Gilroy R."/>
        </authorList>
    </citation>
    <scope>NUCLEOTIDE SEQUENCE</scope>
    <source>
        <strain evidence="8">CHK186-1790</strain>
    </source>
</reference>
<comment type="subcellular location">
    <subcellularLocation>
        <location evidence="1">Cell membrane</location>
        <topology evidence="1">Multi-pass membrane protein</topology>
    </subcellularLocation>
</comment>
<dbReference type="GO" id="GO:0005886">
    <property type="term" value="C:plasma membrane"/>
    <property type="evidence" value="ECO:0007669"/>
    <property type="project" value="UniProtKB-SubCell"/>
</dbReference>
<feature type="transmembrane region" description="Helical" evidence="7">
    <location>
        <begin position="227"/>
        <end position="247"/>
    </location>
</feature>
<keyword evidence="5 7" id="KW-1133">Transmembrane helix</keyword>
<evidence type="ECO:0000256" key="4">
    <source>
        <dbReference type="ARBA" id="ARBA00022692"/>
    </source>
</evidence>
<feature type="transmembrane region" description="Helical" evidence="7">
    <location>
        <begin position="183"/>
        <end position="207"/>
    </location>
</feature>
<protein>
    <submittedName>
        <fullName evidence="8">Multidrug transporter MatE</fullName>
    </submittedName>
</protein>
<evidence type="ECO:0000256" key="5">
    <source>
        <dbReference type="ARBA" id="ARBA00022989"/>
    </source>
</evidence>
<reference evidence="8" key="1">
    <citation type="journal article" date="2021" name="PeerJ">
        <title>Extensive microbial diversity within the chicken gut microbiome revealed by metagenomics and culture.</title>
        <authorList>
            <person name="Gilroy R."/>
            <person name="Ravi A."/>
            <person name="Getino M."/>
            <person name="Pursley I."/>
            <person name="Horton D.L."/>
            <person name="Alikhan N.F."/>
            <person name="Baker D."/>
            <person name="Gharbi K."/>
            <person name="Hall N."/>
            <person name="Watson M."/>
            <person name="Adriaenssens E.M."/>
            <person name="Foster-Nyarko E."/>
            <person name="Jarju S."/>
            <person name="Secka A."/>
            <person name="Antonio M."/>
            <person name="Oren A."/>
            <person name="Chaudhuri R.R."/>
            <person name="La Ragione R."/>
            <person name="Hildebrand F."/>
            <person name="Pallen M.J."/>
        </authorList>
    </citation>
    <scope>NUCLEOTIDE SEQUENCE</scope>
    <source>
        <strain evidence="8">CHK186-1790</strain>
    </source>
</reference>
<evidence type="ECO:0000256" key="3">
    <source>
        <dbReference type="ARBA" id="ARBA00022475"/>
    </source>
</evidence>
<dbReference type="Proteomes" id="UP000823882">
    <property type="component" value="Unassembled WGS sequence"/>
</dbReference>
<feature type="transmembrane region" description="Helical" evidence="7">
    <location>
        <begin position="307"/>
        <end position="328"/>
    </location>
</feature>
<feature type="transmembrane region" description="Helical" evidence="7">
    <location>
        <begin position="41"/>
        <end position="72"/>
    </location>
</feature>
<dbReference type="PANTHER" id="PTHR43823:SF3">
    <property type="entry name" value="MULTIDRUG EXPORT PROTEIN MEPA"/>
    <property type="match status" value="1"/>
</dbReference>
<keyword evidence="3" id="KW-1003">Cell membrane</keyword>
<proteinExistence type="predicted"/>
<dbReference type="InterPro" id="IPR048279">
    <property type="entry name" value="MdtK-like"/>
</dbReference>
<gene>
    <name evidence="8" type="ORF">H9701_10275</name>
</gene>
<dbReference type="InterPro" id="IPR002528">
    <property type="entry name" value="MATE_fam"/>
</dbReference>
<dbReference type="AlphaFoldDB" id="A0A9D2P3D8"/>
<keyword evidence="6 7" id="KW-0472">Membrane</keyword>
<feature type="transmembrane region" description="Helical" evidence="7">
    <location>
        <begin position="377"/>
        <end position="399"/>
    </location>
</feature>